<evidence type="ECO:0000313" key="7">
    <source>
        <dbReference type="EMBL" id="CUQ90028.1"/>
    </source>
</evidence>
<keyword evidence="1" id="KW-0479">Metal-binding</keyword>
<dbReference type="STRING" id="39492.ERS852540_02039"/>
<reference evidence="7 8" key="1">
    <citation type="submission" date="2015-09" db="EMBL/GenBank/DDBJ databases">
        <authorList>
            <consortium name="Pathogen Informatics"/>
        </authorList>
    </citation>
    <scope>NUCLEOTIDE SEQUENCE [LARGE SCALE GENOMIC DNA]</scope>
    <source>
        <strain evidence="7 8">2789STDY5834928</strain>
    </source>
</reference>
<dbReference type="Proteomes" id="UP000095662">
    <property type="component" value="Unassembled WGS sequence"/>
</dbReference>
<dbReference type="Pfam" id="PF00149">
    <property type="entry name" value="Metallophos"/>
    <property type="match status" value="1"/>
</dbReference>
<dbReference type="InterPro" id="IPR029052">
    <property type="entry name" value="Metallo-depent_PP-like"/>
</dbReference>
<evidence type="ECO:0000313" key="8">
    <source>
        <dbReference type="Proteomes" id="UP000095662"/>
    </source>
</evidence>
<gene>
    <name evidence="7" type="ORF">ERS852540_02039</name>
</gene>
<organism evidence="7 8">
    <name type="scientific">[Eubacterium] siraeum</name>
    <dbReference type="NCBI Taxonomy" id="39492"/>
    <lineage>
        <taxon>Bacteria</taxon>
        <taxon>Bacillati</taxon>
        <taxon>Bacillota</taxon>
        <taxon>Clostridia</taxon>
        <taxon>Eubacteriales</taxon>
        <taxon>Oscillospiraceae</taxon>
        <taxon>Oscillospiraceae incertae sedis</taxon>
    </lineage>
</organism>
<dbReference type="EMBL" id="CZBY01000018">
    <property type="protein sequence ID" value="CUQ90028.1"/>
    <property type="molecule type" value="Genomic_DNA"/>
</dbReference>
<keyword evidence="3" id="KW-0408">Iron</keyword>
<evidence type="ECO:0000256" key="3">
    <source>
        <dbReference type="ARBA" id="ARBA00023004"/>
    </source>
</evidence>
<evidence type="ECO:0000256" key="4">
    <source>
        <dbReference type="ARBA" id="ARBA00025742"/>
    </source>
</evidence>
<proteinExistence type="inferred from homology"/>
<dbReference type="AlphaFoldDB" id="A0A174ZZR6"/>
<evidence type="ECO:0000259" key="5">
    <source>
        <dbReference type="Pfam" id="PF00149"/>
    </source>
</evidence>
<comment type="similarity">
    <text evidence="4">Belongs to the cyclic nucleotide phosphodiesterase class-III family.</text>
</comment>
<accession>A0A174ZZR6</accession>
<dbReference type="PANTHER" id="PTHR42988">
    <property type="entry name" value="PHOSPHOHYDROLASE"/>
    <property type="match status" value="1"/>
</dbReference>
<protein>
    <submittedName>
        <fullName evidence="7">Cyclic 3',5'-adenosine monophosphate phosphodiesterase</fullName>
    </submittedName>
</protein>
<dbReference type="PANTHER" id="PTHR42988:SF2">
    <property type="entry name" value="CYCLIC NUCLEOTIDE PHOSPHODIESTERASE CBUA0032-RELATED"/>
    <property type="match status" value="1"/>
</dbReference>
<dbReference type="InterPro" id="IPR004843">
    <property type="entry name" value="Calcineurin-like_PHP"/>
</dbReference>
<dbReference type="Gene3D" id="3.60.21.10">
    <property type="match status" value="1"/>
</dbReference>
<keyword evidence="2" id="KW-0378">Hydrolase</keyword>
<evidence type="ECO:0000259" key="6">
    <source>
        <dbReference type="Pfam" id="PF24405"/>
    </source>
</evidence>
<dbReference type="Pfam" id="PF24405">
    <property type="entry name" value="Pua-like"/>
    <property type="match status" value="1"/>
</dbReference>
<feature type="domain" description="Calcineurin-like phosphoesterase" evidence="5">
    <location>
        <begin position="206"/>
        <end position="443"/>
    </location>
</feature>
<evidence type="ECO:0000256" key="1">
    <source>
        <dbReference type="ARBA" id="ARBA00022723"/>
    </source>
</evidence>
<feature type="domain" description="Pua-like" evidence="6">
    <location>
        <begin position="6"/>
        <end position="179"/>
    </location>
</feature>
<dbReference type="OrthoDB" id="9785415at2"/>
<sequence>MDFKTLILRFRDLDIAENETIKRHQSIIDEKDYVWWAWWKKGNEKTPQDEFGALNTQADNSPIEVFLVDSGQRKLYKALCAQIKANKNKKIESPEKDATPDYYRNSTYHAWFKFTSITECVEDELRNYSYVNVDSLFSEGEVNYTCFDNKQIYSIKELIQQERTVWFVRESKDTDSQNEIVLLNSDYVQPNNFSKKYFQSHGSSLLWLSDLHLADSDFSVDNDETTKSLFEHIQGCLSNVQDEIGGLIITGDITSTAEKNGFEKATKLIDDLSRNYVFTNENIAICPGNHDFKFSQKDLDVDEKPKAVSKLYTKAYSNFYKSVYNISPNEYYCCGKKILLSSGHVVEIVALNSLYLQQHQNFNGHGYLSEKQLNFVATEMGWNNKKARNVIRIVMMHHHYLPVCYTEAIDVKRASSVVYDADRLMNWMIKHDVKVLLHGHKHKSIVAQVTYPDTSFSNENNETQMKKISVIGMGGTGCKHTQNLFGTLGFDDNKLYIKFYQIYSDESSEDSEYQTIVLPLER</sequence>
<dbReference type="InterPro" id="IPR057406">
    <property type="entry name" value="Pua-like_dom"/>
</dbReference>
<name>A0A174ZZR6_9FIRM</name>
<evidence type="ECO:0000256" key="2">
    <source>
        <dbReference type="ARBA" id="ARBA00022801"/>
    </source>
</evidence>
<dbReference type="GO" id="GO:0046872">
    <property type="term" value="F:metal ion binding"/>
    <property type="evidence" value="ECO:0007669"/>
    <property type="project" value="UniProtKB-KW"/>
</dbReference>
<dbReference type="SUPFAM" id="SSF56300">
    <property type="entry name" value="Metallo-dependent phosphatases"/>
    <property type="match status" value="1"/>
</dbReference>
<dbReference type="InterPro" id="IPR050884">
    <property type="entry name" value="CNP_phosphodiesterase-III"/>
</dbReference>
<dbReference type="GO" id="GO:0016787">
    <property type="term" value="F:hydrolase activity"/>
    <property type="evidence" value="ECO:0007669"/>
    <property type="project" value="UniProtKB-KW"/>
</dbReference>